<dbReference type="SUPFAM" id="SSF50998">
    <property type="entry name" value="Quinoprotein alcohol dehydrogenase-like"/>
    <property type="match status" value="2"/>
</dbReference>
<dbReference type="EMBL" id="LWLN01000001">
    <property type="protein sequence ID" value="OLZ39900.1"/>
    <property type="molecule type" value="Genomic_DNA"/>
</dbReference>
<evidence type="ECO:0000256" key="1">
    <source>
        <dbReference type="SAM" id="MobiDB-lite"/>
    </source>
</evidence>
<evidence type="ECO:0000313" key="4">
    <source>
        <dbReference type="Proteomes" id="UP000189370"/>
    </source>
</evidence>
<dbReference type="PANTHER" id="PTHR34512">
    <property type="entry name" value="CELL SURFACE PROTEIN"/>
    <property type="match status" value="1"/>
</dbReference>
<organism evidence="3 4">
    <name type="scientific">Natrinema saccharevitans</name>
    <dbReference type="NCBI Taxonomy" id="301967"/>
    <lineage>
        <taxon>Archaea</taxon>
        <taxon>Methanobacteriati</taxon>
        <taxon>Methanobacteriota</taxon>
        <taxon>Stenosarchaea group</taxon>
        <taxon>Halobacteria</taxon>
        <taxon>Halobacteriales</taxon>
        <taxon>Natrialbaceae</taxon>
        <taxon>Natrinema</taxon>
    </lineage>
</organism>
<dbReference type="Gene3D" id="2.130.10.10">
    <property type="entry name" value="YVTN repeat-like/Quinoprotein amine dehydrogenase"/>
    <property type="match status" value="2"/>
</dbReference>
<dbReference type="AlphaFoldDB" id="A0A1S8AT18"/>
<proteinExistence type="predicted"/>
<dbReference type="PANTHER" id="PTHR34512:SF30">
    <property type="entry name" value="OUTER MEMBRANE PROTEIN ASSEMBLY FACTOR BAMB"/>
    <property type="match status" value="1"/>
</dbReference>
<dbReference type="STRING" id="301967.A6E15_02400"/>
<dbReference type="PROSITE" id="PS51257">
    <property type="entry name" value="PROKAR_LIPOPROTEIN"/>
    <property type="match status" value="1"/>
</dbReference>
<dbReference type="InterPro" id="IPR002372">
    <property type="entry name" value="PQQ_rpt_dom"/>
</dbReference>
<dbReference type="InterPro" id="IPR018391">
    <property type="entry name" value="PQQ_b-propeller_rpt"/>
</dbReference>
<gene>
    <name evidence="3" type="ORF">A6E15_02400</name>
</gene>
<dbReference type="InterPro" id="IPR015943">
    <property type="entry name" value="WD40/YVTN_repeat-like_dom_sf"/>
</dbReference>
<feature type="region of interest" description="Disordered" evidence="1">
    <location>
        <begin position="34"/>
        <end position="59"/>
    </location>
</feature>
<dbReference type="PROSITE" id="PS51318">
    <property type="entry name" value="TAT"/>
    <property type="match status" value="1"/>
</dbReference>
<sequence>MPSRREVMAALGATGIATAAGCLGGLSVDPGTDESYAWPTGGADRRNSRAIPDGVAPREDPTVDWRVDLESAHATADPVVVDGTVLATIGTDVVAFDRTSGDRRWSIDPNNEANTYRGAPTVYEGLAYVPEVDTVTARDLESGAVEWSETFEATIGRGSLLVTDDGENGRVFTAGGNSLHALDAGTGERLWEQELLGTPEHSLAKYTDYVYVATDGGELYAVDERGTVQWRRTVEAGIRSGPAVRSLDQSGSEWGIAVVGGDGTVVYFEPDGARAWETEIGGFGDDGIAIAHETLLARSGPRVFALNLADGSVRWRLDLGESAHNPPIVVGDTVYVGGDRLRAIDIEGGIGVRSYRTRHLRFEYEPTGAVGFVTAADSKLFVTTNVFGTETETAELIVLS</sequence>
<accession>A0A1S8AT18</accession>
<comment type="caution">
    <text evidence="3">The sequence shown here is derived from an EMBL/GenBank/DDBJ whole genome shotgun (WGS) entry which is preliminary data.</text>
</comment>
<dbReference type="SMART" id="SM00564">
    <property type="entry name" value="PQQ"/>
    <property type="match status" value="6"/>
</dbReference>
<feature type="domain" description="Pyrrolo-quinoline quinone repeat" evidence="2">
    <location>
        <begin position="262"/>
        <end position="350"/>
    </location>
</feature>
<protein>
    <submittedName>
        <fullName evidence="3">Pyrrolo-quinoline quinone</fullName>
    </submittedName>
</protein>
<keyword evidence="4" id="KW-1185">Reference proteome</keyword>
<name>A0A1S8AT18_9EURY</name>
<evidence type="ECO:0000259" key="2">
    <source>
        <dbReference type="Pfam" id="PF13360"/>
    </source>
</evidence>
<dbReference type="InterPro" id="IPR006311">
    <property type="entry name" value="TAT_signal"/>
</dbReference>
<dbReference type="Proteomes" id="UP000189370">
    <property type="component" value="Unassembled WGS sequence"/>
</dbReference>
<dbReference type="Pfam" id="PF13360">
    <property type="entry name" value="PQQ_2"/>
    <property type="match status" value="2"/>
</dbReference>
<dbReference type="OrthoDB" id="145878at2157"/>
<dbReference type="InterPro" id="IPR011047">
    <property type="entry name" value="Quinoprotein_ADH-like_sf"/>
</dbReference>
<feature type="domain" description="Pyrrolo-quinoline quinone repeat" evidence="2">
    <location>
        <begin position="65"/>
        <end position="195"/>
    </location>
</feature>
<reference evidence="4" key="1">
    <citation type="submission" date="2016-04" db="EMBL/GenBank/DDBJ databases">
        <authorList>
            <person name="Chen S.-C."/>
            <person name="Lai M.-C."/>
        </authorList>
    </citation>
    <scope>NUCLEOTIDE SEQUENCE [LARGE SCALE GENOMIC DNA]</scope>
    <source>
        <strain evidence="4">AB14</strain>
    </source>
</reference>
<dbReference type="RefSeq" id="WP_076143311.1">
    <property type="nucleotide sequence ID" value="NZ_LWLN01000001.1"/>
</dbReference>
<evidence type="ECO:0000313" key="3">
    <source>
        <dbReference type="EMBL" id="OLZ39900.1"/>
    </source>
</evidence>